<evidence type="ECO:0000256" key="11">
    <source>
        <dbReference type="ARBA" id="ARBA00022989"/>
    </source>
</evidence>
<evidence type="ECO:0000256" key="1">
    <source>
        <dbReference type="ARBA" id="ARBA00000900"/>
    </source>
</evidence>
<evidence type="ECO:0000256" key="7">
    <source>
        <dbReference type="ARBA" id="ARBA00022723"/>
    </source>
</evidence>
<gene>
    <name evidence="16" type="ORF">QVD17_26074</name>
</gene>
<dbReference type="Proteomes" id="UP001229421">
    <property type="component" value="Unassembled WGS sequence"/>
</dbReference>
<dbReference type="InterPro" id="IPR001841">
    <property type="entry name" value="Znf_RING"/>
</dbReference>
<evidence type="ECO:0000256" key="12">
    <source>
        <dbReference type="ARBA" id="ARBA00023136"/>
    </source>
</evidence>
<keyword evidence="5" id="KW-0808">Transferase</keyword>
<evidence type="ECO:0000313" key="17">
    <source>
        <dbReference type="Proteomes" id="UP001229421"/>
    </source>
</evidence>
<keyword evidence="6" id="KW-0812">Transmembrane</keyword>
<dbReference type="GO" id="GO:0016020">
    <property type="term" value="C:membrane"/>
    <property type="evidence" value="ECO:0007669"/>
    <property type="project" value="UniProtKB-SubCell"/>
</dbReference>
<keyword evidence="12" id="KW-0472">Membrane</keyword>
<dbReference type="EMBL" id="JAUHHV010000007">
    <property type="protein sequence ID" value="KAK1416954.1"/>
    <property type="molecule type" value="Genomic_DNA"/>
</dbReference>
<evidence type="ECO:0000256" key="13">
    <source>
        <dbReference type="ARBA" id="ARBA00024209"/>
    </source>
</evidence>
<dbReference type="AlphaFoldDB" id="A0AAD8K6T3"/>
<protein>
    <recommendedName>
        <fullName evidence="4">RING-type E3 ubiquitin transferase</fullName>
        <ecNumber evidence="4">2.3.2.27</ecNumber>
    </recommendedName>
</protein>
<evidence type="ECO:0000313" key="16">
    <source>
        <dbReference type="EMBL" id="KAK1416954.1"/>
    </source>
</evidence>
<dbReference type="SMART" id="SM00184">
    <property type="entry name" value="RING"/>
    <property type="match status" value="1"/>
</dbReference>
<comment type="caution">
    <text evidence="16">The sequence shown here is derived from an EMBL/GenBank/DDBJ whole genome shotgun (WGS) entry which is preliminary data.</text>
</comment>
<keyword evidence="17" id="KW-1185">Reference proteome</keyword>
<comment type="similarity">
    <text evidence="13">Belongs to the RING-type zinc finger family. ATL subfamily.</text>
</comment>
<comment type="pathway">
    <text evidence="3">Protein modification; protein ubiquitination.</text>
</comment>
<evidence type="ECO:0000256" key="3">
    <source>
        <dbReference type="ARBA" id="ARBA00004906"/>
    </source>
</evidence>
<dbReference type="PROSITE" id="PS50089">
    <property type="entry name" value="ZF_RING_2"/>
    <property type="match status" value="1"/>
</dbReference>
<dbReference type="GO" id="GO:0008270">
    <property type="term" value="F:zinc ion binding"/>
    <property type="evidence" value="ECO:0007669"/>
    <property type="project" value="UniProtKB-KW"/>
</dbReference>
<keyword evidence="9" id="KW-0833">Ubl conjugation pathway</keyword>
<dbReference type="InterPro" id="IPR044602">
    <property type="entry name" value="ATL10/ATL72-79-like"/>
</dbReference>
<dbReference type="CDD" id="cd16461">
    <property type="entry name" value="RING-H2_EL5-like"/>
    <property type="match status" value="1"/>
</dbReference>
<comment type="subcellular location">
    <subcellularLocation>
        <location evidence="2">Membrane</location>
        <topology evidence="2">Single-pass membrane protein</topology>
    </subcellularLocation>
</comment>
<evidence type="ECO:0000256" key="4">
    <source>
        <dbReference type="ARBA" id="ARBA00012483"/>
    </source>
</evidence>
<accession>A0AAD8K6T3</accession>
<evidence type="ECO:0000256" key="10">
    <source>
        <dbReference type="ARBA" id="ARBA00022833"/>
    </source>
</evidence>
<dbReference type="PANTHER" id="PTHR46905">
    <property type="entry name" value="RING-H2 FINGER PROTEIN ATL78"/>
    <property type="match status" value="1"/>
</dbReference>
<dbReference type="FunFam" id="3.30.40.10:FF:000475">
    <property type="entry name" value="RING-H2 finger protein ATL3"/>
    <property type="match status" value="1"/>
</dbReference>
<sequence length="132" mass="15012">MVFIVIPCIVVVHCFPKRRRRQATEDANNCACEQQGVDDTLLNTIPVIQFDPERFKDGLECAICLSEVNVGEKIRVLPKCDHGFHFECIDMWFRSHSTCPVCRKFVGDQLEITVDQQESLSVVVEGSNLEQV</sequence>
<dbReference type="EC" id="2.3.2.27" evidence="4"/>
<dbReference type="SUPFAM" id="SSF57850">
    <property type="entry name" value="RING/U-box"/>
    <property type="match status" value="1"/>
</dbReference>
<dbReference type="Pfam" id="PF13639">
    <property type="entry name" value="zf-RING_2"/>
    <property type="match status" value="1"/>
</dbReference>
<evidence type="ECO:0000256" key="2">
    <source>
        <dbReference type="ARBA" id="ARBA00004167"/>
    </source>
</evidence>
<keyword evidence="11" id="KW-1133">Transmembrane helix</keyword>
<evidence type="ECO:0000256" key="14">
    <source>
        <dbReference type="PROSITE-ProRule" id="PRU00175"/>
    </source>
</evidence>
<name>A0AAD8K6T3_TARER</name>
<dbReference type="Gene3D" id="3.30.40.10">
    <property type="entry name" value="Zinc/RING finger domain, C3HC4 (zinc finger)"/>
    <property type="match status" value="1"/>
</dbReference>
<evidence type="ECO:0000259" key="15">
    <source>
        <dbReference type="PROSITE" id="PS50089"/>
    </source>
</evidence>
<dbReference type="GO" id="GO:0061630">
    <property type="term" value="F:ubiquitin protein ligase activity"/>
    <property type="evidence" value="ECO:0007669"/>
    <property type="project" value="UniProtKB-EC"/>
</dbReference>
<feature type="domain" description="RING-type" evidence="15">
    <location>
        <begin position="61"/>
        <end position="103"/>
    </location>
</feature>
<evidence type="ECO:0000256" key="5">
    <source>
        <dbReference type="ARBA" id="ARBA00022679"/>
    </source>
</evidence>
<keyword evidence="10" id="KW-0862">Zinc</keyword>
<reference evidence="16" key="1">
    <citation type="journal article" date="2023" name="bioRxiv">
        <title>Improved chromosome-level genome assembly for marigold (Tagetes erecta).</title>
        <authorList>
            <person name="Jiang F."/>
            <person name="Yuan L."/>
            <person name="Wang S."/>
            <person name="Wang H."/>
            <person name="Xu D."/>
            <person name="Wang A."/>
            <person name="Fan W."/>
        </authorList>
    </citation>
    <scope>NUCLEOTIDE SEQUENCE</scope>
    <source>
        <strain evidence="16">WSJ</strain>
        <tissue evidence="16">Leaf</tissue>
    </source>
</reference>
<organism evidence="16 17">
    <name type="scientific">Tagetes erecta</name>
    <name type="common">African marigold</name>
    <dbReference type="NCBI Taxonomy" id="13708"/>
    <lineage>
        <taxon>Eukaryota</taxon>
        <taxon>Viridiplantae</taxon>
        <taxon>Streptophyta</taxon>
        <taxon>Embryophyta</taxon>
        <taxon>Tracheophyta</taxon>
        <taxon>Spermatophyta</taxon>
        <taxon>Magnoliopsida</taxon>
        <taxon>eudicotyledons</taxon>
        <taxon>Gunneridae</taxon>
        <taxon>Pentapetalae</taxon>
        <taxon>asterids</taxon>
        <taxon>campanulids</taxon>
        <taxon>Asterales</taxon>
        <taxon>Asteraceae</taxon>
        <taxon>Asteroideae</taxon>
        <taxon>Heliantheae alliance</taxon>
        <taxon>Tageteae</taxon>
        <taxon>Tagetes</taxon>
    </lineage>
</organism>
<dbReference type="InterPro" id="IPR013083">
    <property type="entry name" value="Znf_RING/FYVE/PHD"/>
</dbReference>
<keyword evidence="7" id="KW-0479">Metal-binding</keyword>
<evidence type="ECO:0000256" key="9">
    <source>
        <dbReference type="ARBA" id="ARBA00022786"/>
    </source>
</evidence>
<dbReference type="GO" id="GO:0016567">
    <property type="term" value="P:protein ubiquitination"/>
    <property type="evidence" value="ECO:0007669"/>
    <property type="project" value="InterPro"/>
</dbReference>
<proteinExistence type="inferred from homology"/>
<comment type="catalytic activity">
    <reaction evidence="1">
        <text>S-ubiquitinyl-[E2 ubiquitin-conjugating enzyme]-L-cysteine + [acceptor protein]-L-lysine = [E2 ubiquitin-conjugating enzyme]-L-cysteine + N(6)-ubiquitinyl-[acceptor protein]-L-lysine.</text>
        <dbReference type="EC" id="2.3.2.27"/>
    </reaction>
</comment>
<dbReference type="PANTHER" id="PTHR46905:SF7">
    <property type="entry name" value="RING-H2 FINGER PROTEIN ATL78"/>
    <property type="match status" value="1"/>
</dbReference>
<evidence type="ECO:0000256" key="8">
    <source>
        <dbReference type="ARBA" id="ARBA00022771"/>
    </source>
</evidence>
<keyword evidence="8 14" id="KW-0863">Zinc-finger</keyword>
<evidence type="ECO:0000256" key="6">
    <source>
        <dbReference type="ARBA" id="ARBA00022692"/>
    </source>
</evidence>